<gene>
    <name evidence="10" type="ORF">DIABBA_LOCUS10398</name>
</gene>
<dbReference type="GO" id="GO:0005789">
    <property type="term" value="C:endoplasmic reticulum membrane"/>
    <property type="evidence" value="ECO:0007669"/>
    <property type="project" value="UniProtKB-SubCell"/>
</dbReference>
<name>A0A9N9T7V9_DIABA</name>
<evidence type="ECO:0000256" key="6">
    <source>
        <dbReference type="ARBA" id="ARBA00022989"/>
    </source>
</evidence>
<dbReference type="GO" id="GO:0030134">
    <property type="term" value="C:COPII-coated ER to Golgi transport vesicle"/>
    <property type="evidence" value="ECO:0007669"/>
    <property type="project" value="TreeGrafter"/>
</dbReference>
<dbReference type="GO" id="GO:0006888">
    <property type="term" value="P:endoplasmic reticulum to Golgi vesicle-mediated transport"/>
    <property type="evidence" value="ECO:0007669"/>
    <property type="project" value="UniProtKB-UniRule"/>
</dbReference>
<dbReference type="OrthoDB" id="337750at2759"/>
<proteinExistence type="inferred from homology"/>
<evidence type="ECO:0000256" key="2">
    <source>
        <dbReference type="ARBA" id="ARBA00022448"/>
    </source>
</evidence>
<keyword evidence="11" id="KW-1185">Reference proteome</keyword>
<evidence type="ECO:0000313" key="10">
    <source>
        <dbReference type="EMBL" id="CAG9837414.1"/>
    </source>
</evidence>
<feature type="transmembrane region" description="Helical" evidence="9">
    <location>
        <begin position="273"/>
        <end position="290"/>
    </location>
</feature>
<evidence type="ECO:0000256" key="4">
    <source>
        <dbReference type="ARBA" id="ARBA00022824"/>
    </source>
</evidence>
<organism evidence="10 11">
    <name type="scientific">Diabrotica balteata</name>
    <name type="common">Banded cucumber beetle</name>
    <dbReference type="NCBI Taxonomy" id="107213"/>
    <lineage>
        <taxon>Eukaryota</taxon>
        <taxon>Metazoa</taxon>
        <taxon>Ecdysozoa</taxon>
        <taxon>Arthropoda</taxon>
        <taxon>Hexapoda</taxon>
        <taxon>Insecta</taxon>
        <taxon>Pterygota</taxon>
        <taxon>Neoptera</taxon>
        <taxon>Endopterygota</taxon>
        <taxon>Coleoptera</taxon>
        <taxon>Polyphaga</taxon>
        <taxon>Cucujiformia</taxon>
        <taxon>Chrysomeloidea</taxon>
        <taxon>Chrysomelidae</taxon>
        <taxon>Galerucinae</taxon>
        <taxon>Diabroticina</taxon>
        <taxon>Diabroticites</taxon>
        <taxon>Diabrotica</taxon>
    </lineage>
</organism>
<accession>A0A9N9T7V9</accession>
<sequence length="358" mass="40106">MNYNANTGGRQSLGRKLKRVADVNSMGYTPYDQPPPAPAQNMYPTLDPGMNSFQQSFPPMENPQFTSTPQMPQQQSQNFNQPYTNLNMNPLAGVPQNLSVLGQPVVQDMALQYGQQLAGAGTTMLKQEVEKIVPISKLKYYFAVDTKYVMSKILLLFFPFNHKDWSVKYEGAIQPRFEINVPDLYIPVMGYVTYVVTAGLVLGMQDRFSPEQIGILASSALAWCLVELAIYSATLYIIQIETNLRTLDLLAYIGYKFVGIILSILVSLLAGRVGYYVCLAYSSFSLMFFITRSLKVAVLAGNSQNAGYYEATSTTTGHKRRIYFLLFLAVIQPLLSWWLSYHLISTSPTVVPIEPEKI</sequence>
<keyword evidence="2 9" id="KW-0813">Transport</keyword>
<keyword evidence="6 9" id="KW-1133">Transmembrane helix</keyword>
<keyword evidence="7 9" id="KW-0333">Golgi apparatus</keyword>
<evidence type="ECO:0000256" key="5">
    <source>
        <dbReference type="ARBA" id="ARBA00022927"/>
    </source>
</evidence>
<dbReference type="InterPro" id="IPR005578">
    <property type="entry name" value="Yif1_fam"/>
</dbReference>
<feature type="transmembrane region" description="Helical" evidence="9">
    <location>
        <begin position="215"/>
        <end position="237"/>
    </location>
</feature>
<keyword evidence="4 9" id="KW-0256">Endoplasmic reticulum</keyword>
<dbReference type="EMBL" id="OU898282">
    <property type="protein sequence ID" value="CAG9837414.1"/>
    <property type="molecule type" value="Genomic_DNA"/>
</dbReference>
<keyword evidence="8 9" id="KW-0472">Membrane</keyword>
<dbReference type="Pfam" id="PF03878">
    <property type="entry name" value="YIF1"/>
    <property type="match status" value="1"/>
</dbReference>
<dbReference type="PANTHER" id="PTHR14083:SF0">
    <property type="entry name" value="YIP1D-INTERACTING FACTOR 1, ISOFORM C"/>
    <property type="match status" value="1"/>
</dbReference>
<evidence type="ECO:0000256" key="8">
    <source>
        <dbReference type="ARBA" id="ARBA00023136"/>
    </source>
</evidence>
<keyword evidence="5 9" id="KW-0653">Protein transport</keyword>
<comment type="function">
    <text evidence="9">Has a role in transport between endoplasmic reticulum and Golgi.</text>
</comment>
<comment type="subcellular location">
    <subcellularLocation>
        <location evidence="9">Endoplasmic reticulum membrane</location>
        <topology evidence="9">Multi-pass membrane protein</topology>
    </subcellularLocation>
    <subcellularLocation>
        <location evidence="9">Golgi apparatus membrane</location>
        <topology evidence="9">Multi-pass membrane protein</topology>
    </subcellularLocation>
</comment>
<dbReference type="GO" id="GO:0005793">
    <property type="term" value="C:endoplasmic reticulum-Golgi intermediate compartment"/>
    <property type="evidence" value="ECO:0007669"/>
    <property type="project" value="UniProtKB-UniRule"/>
</dbReference>
<feature type="transmembrane region" description="Helical" evidence="9">
    <location>
        <begin position="249"/>
        <end position="267"/>
    </location>
</feature>
<keyword evidence="3 9" id="KW-0812">Transmembrane</keyword>
<evidence type="ECO:0000313" key="11">
    <source>
        <dbReference type="Proteomes" id="UP001153709"/>
    </source>
</evidence>
<comment type="similarity">
    <text evidence="1 9">Belongs to the YIF1 family.</text>
</comment>
<feature type="transmembrane region" description="Helical" evidence="9">
    <location>
        <begin position="322"/>
        <end position="339"/>
    </location>
</feature>
<dbReference type="GO" id="GO:0015031">
    <property type="term" value="P:protein transport"/>
    <property type="evidence" value="ECO:0007669"/>
    <property type="project" value="UniProtKB-KW"/>
</dbReference>
<evidence type="ECO:0000256" key="9">
    <source>
        <dbReference type="RuleBase" id="RU368073"/>
    </source>
</evidence>
<dbReference type="PANTHER" id="PTHR14083">
    <property type="entry name" value="YIP1 INTERACTING FACTOR HOMOLOG YIF1 PROTEIN"/>
    <property type="match status" value="1"/>
</dbReference>
<evidence type="ECO:0000256" key="1">
    <source>
        <dbReference type="ARBA" id="ARBA00009727"/>
    </source>
</evidence>
<dbReference type="GO" id="GO:0000139">
    <property type="term" value="C:Golgi membrane"/>
    <property type="evidence" value="ECO:0007669"/>
    <property type="project" value="UniProtKB-SubCell"/>
</dbReference>
<dbReference type="Proteomes" id="UP001153709">
    <property type="component" value="Chromosome 7"/>
</dbReference>
<evidence type="ECO:0000256" key="3">
    <source>
        <dbReference type="ARBA" id="ARBA00022692"/>
    </source>
</evidence>
<evidence type="ECO:0000256" key="7">
    <source>
        <dbReference type="ARBA" id="ARBA00023034"/>
    </source>
</evidence>
<feature type="transmembrane region" description="Helical" evidence="9">
    <location>
        <begin position="184"/>
        <end position="203"/>
    </location>
</feature>
<dbReference type="AlphaFoldDB" id="A0A9N9T7V9"/>
<reference evidence="10" key="1">
    <citation type="submission" date="2022-01" db="EMBL/GenBank/DDBJ databases">
        <authorList>
            <person name="King R."/>
        </authorList>
    </citation>
    <scope>NUCLEOTIDE SEQUENCE</scope>
</reference>
<protein>
    <recommendedName>
        <fullName evidence="9">Protein YIF1</fullName>
    </recommendedName>
</protein>